<accession>A0ABV5I7L5</accession>
<sequence>MSPRREAAGSEDASQASMNGYASYVYGIVPMDVEVEAGTEGVGDPGGQVRLVPFGQIAALVSDVEADRPLGRPRDLQTHQRLLDQTAAEVPVLPFRFGAVLTNSEAVVEELLKPYHDQFADALQEVEGRTQYVVNGRYDERAILTEILRENGEAASLRRQITGRPEDATRNERMRLGEIIEGTIADKREADTATVVDELSDLCEQLAVREPSHERDAAHVAALVARDRRTEFEQAVDELARRWSGRVELRLLGPMAPYDFVGTS</sequence>
<gene>
    <name evidence="4" type="ORF">ACFFV7_04500</name>
</gene>
<proteinExistence type="inferred from homology"/>
<evidence type="ECO:0000313" key="5">
    <source>
        <dbReference type="Proteomes" id="UP001589647"/>
    </source>
</evidence>
<comment type="caution">
    <text evidence="4">The sequence shown here is derived from an EMBL/GenBank/DDBJ whole genome shotgun (WGS) entry which is preliminary data.</text>
</comment>
<name>A0ABV5I7L5_9ACTN</name>
<dbReference type="RefSeq" id="WP_189650548.1">
    <property type="nucleotide sequence ID" value="NZ_BMRC01000014.1"/>
</dbReference>
<evidence type="ECO:0000256" key="3">
    <source>
        <dbReference type="ARBA" id="ARBA00035643"/>
    </source>
</evidence>
<comment type="subcellular location">
    <subcellularLocation>
        <location evidence="2">Gas vesicle</location>
    </subcellularLocation>
</comment>
<keyword evidence="5" id="KW-1185">Reference proteome</keyword>
<dbReference type="EMBL" id="JBHMEI010000002">
    <property type="protein sequence ID" value="MFB9200446.1"/>
    <property type="molecule type" value="Genomic_DNA"/>
</dbReference>
<keyword evidence="1" id="KW-0304">Gas vesicle</keyword>
<protein>
    <submittedName>
        <fullName evidence="4">GvpL/GvpF family gas vesicle protein</fullName>
    </submittedName>
</protein>
<dbReference type="Pfam" id="PF06386">
    <property type="entry name" value="GvpL_GvpF"/>
    <property type="match status" value="1"/>
</dbReference>
<evidence type="ECO:0000256" key="1">
    <source>
        <dbReference type="ARBA" id="ARBA00022987"/>
    </source>
</evidence>
<organism evidence="4 5">
    <name type="scientific">Nonomuraea spiralis</name>
    <dbReference type="NCBI Taxonomy" id="46182"/>
    <lineage>
        <taxon>Bacteria</taxon>
        <taxon>Bacillati</taxon>
        <taxon>Actinomycetota</taxon>
        <taxon>Actinomycetes</taxon>
        <taxon>Streptosporangiales</taxon>
        <taxon>Streptosporangiaceae</taxon>
        <taxon>Nonomuraea</taxon>
    </lineage>
</organism>
<dbReference type="InterPro" id="IPR009430">
    <property type="entry name" value="GvpL/GvpF"/>
</dbReference>
<reference evidence="4 5" key="1">
    <citation type="submission" date="2024-09" db="EMBL/GenBank/DDBJ databases">
        <authorList>
            <person name="Sun Q."/>
            <person name="Mori K."/>
        </authorList>
    </citation>
    <scope>NUCLEOTIDE SEQUENCE [LARGE SCALE GENOMIC DNA]</scope>
    <source>
        <strain evidence="4 5">CCM 3426</strain>
    </source>
</reference>
<evidence type="ECO:0000313" key="4">
    <source>
        <dbReference type="EMBL" id="MFB9200446.1"/>
    </source>
</evidence>
<dbReference type="Proteomes" id="UP001589647">
    <property type="component" value="Unassembled WGS sequence"/>
</dbReference>
<dbReference type="PANTHER" id="PTHR36852:SF1">
    <property type="entry name" value="PROTEIN GVPL 2"/>
    <property type="match status" value="1"/>
</dbReference>
<evidence type="ECO:0000256" key="2">
    <source>
        <dbReference type="ARBA" id="ARBA00035108"/>
    </source>
</evidence>
<comment type="similarity">
    <text evidence="3">Belongs to the gas vesicle GvpF/GvpL family.</text>
</comment>
<dbReference type="PANTHER" id="PTHR36852">
    <property type="entry name" value="PROTEIN GVPL 2"/>
    <property type="match status" value="1"/>
</dbReference>